<evidence type="ECO:0000256" key="1">
    <source>
        <dbReference type="SAM" id="Phobius"/>
    </source>
</evidence>
<feature type="transmembrane region" description="Helical" evidence="1">
    <location>
        <begin position="58"/>
        <end position="83"/>
    </location>
</feature>
<keyword evidence="1" id="KW-0812">Transmembrane</keyword>
<organism evidence="2">
    <name type="scientific">Lactifluus hygrophoroides</name>
    <dbReference type="NCBI Taxonomy" id="1837245"/>
    <lineage>
        <taxon>Eukaryota</taxon>
        <taxon>Fungi</taxon>
        <taxon>Dikarya</taxon>
        <taxon>Basidiomycota</taxon>
        <taxon>Agaricomycotina</taxon>
        <taxon>Agaricomycetes</taxon>
        <taxon>Russulales</taxon>
        <taxon>Russulaceae</taxon>
        <taxon>Lactifluus</taxon>
    </lineage>
</organism>
<sequence>MMMIIKIKKINRKINKLPTMMKQIKNKVTHLSSLPLIFYNLDINVSDSDPVIAQLAYGVLLLSLVAFFCLINIVGYILAYYFVQKGNYEVKYPKFAKLIKYYKKTTLVFLTIEIILCLICLGILIFYSYLIILYK</sequence>
<dbReference type="GeneID" id="37543257"/>
<dbReference type="EMBL" id="MH319477">
    <property type="protein sequence ID" value="AWX52942.1"/>
    <property type="molecule type" value="Genomic_DNA"/>
</dbReference>
<gene>
    <name evidence="2" type="primary">orf135</name>
</gene>
<accession>A0A2Z4M8X0</accession>
<keyword evidence="1" id="KW-1133">Transmembrane helix</keyword>
<protein>
    <submittedName>
        <fullName evidence="2">Uncharacterized protein</fullName>
    </submittedName>
</protein>
<feature type="transmembrane region" description="Helical" evidence="1">
    <location>
        <begin position="107"/>
        <end position="132"/>
    </location>
</feature>
<reference evidence="2" key="1">
    <citation type="journal article" date="2019" name="Int. J. Biol. Macromol.">
        <title>Characterization and comparative analysis of six complete mitochondrial genomes from ectomycorrhizal fungi of the Lactarius genus and phylogenetic analysis of the Agaricomycetes.</title>
        <authorList>
            <person name="Li Q."/>
            <person name="Wang Q."/>
            <person name="Jin X."/>
            <person name="Chen Z."/>
            <person name="Xiong C."/>
            <person name="Li P."/>
            <person name="Liu Q."/>
            <person name="Huang W."/>
        </authorList>
    </citation>
    <scope>NUCLEOTIDE SEQUENCE</scope>
</reference>
<keyword evidence="1" id="KW-0472">Membrane</keyword>
<dbReference type="RefSeq" id="YP_009504217.1">
    <property type="nucleotide sequence ID" value="NC_038206.1"/>
</dbReference>
<proteinExistence type="predicted"/>
<keyword evidence="2" id="KW-0496">Mitochondrion</keyword>
<dbReference type="AlphaFoldDB" id="A0A2Z4M8X0"/>
<name>A0A2Z4M8X0_9AGAM</name>
<geneLocation type="mitochondrion" evidence="2"/>
<evidence type="ECO:0000313" key="2">
    <source>
        <dbReference type="EMBL" id="AWX52942.1"/>
    </source>
</evidence>